<name>A0AAV4II31_9GAST</name>
<protein>
    <submittedName>
        <fullName evidence="1">Uncharacterized protein</fullName>
    </submittedName>
</protein>
<reference evidence="1 2" key="1">
    <citation type="journal article" date="2021" name="Elife">
        <title>Chloroplast acquisition without the gene transfer in kleptoplastic sea slugs, Plakobranchus ocellatus.</title>
        <authorList>
            <person name="Maeda T."/>
            <person name="Takahashi S."/>
            <person name="Yoshida T."/>
            <person name="Shimamura S."/>
            <person name="Takaki Y."/>
            <person name="Nagai Y."/>
            <person name="Toyoda A."/>
            <person name="Suzuki Y."/>
            <person name="Arimoto A."/>
            <person name="Ishii H."/>
            <person name="Satoh N."/>
            <person name="Nishiyama T."/>
            <person name="Hasebe M."/>
            <person name="Maruyama T."/>
            <person name="Minagawa J."/>
            <person name="Obokata J."/>
            <person name="Shigenobu S."/>
        </authorList>
    </citation>
    <scope>NUCLEOTIDE SEQUENCE [LARGE SCALE GENOMIC DNA]</scope>
</reference>
<keyword evidence="2" id="KW-1185">Reference proteome</keyword>
<accession>A0AAV4II31</accession>
<dbReference type="EMBL" id="BMAT01006265">
    <property type="protein sequence ID" value="GFS09283.1"/>
    <property type="molecule type" value="Genomic_DNA"/>
</dbReference>
<organism evidence="1 2">
    <name type="scientific">Elysia marginata</name>
    <dbReference type="NCBI Taxonomy" id="1093978"/>
    <lineage>
        <taxon>Eukaryota</taxon>
        <taxon>Metazoa</taxon>
        <taxon>Spiralia</taxon>
        <taxon>Lophotrochozoa</taxon>
        <taxon>Mollusca</taxon>
        <taxon>Gastropoda</taxon>
        <taxon>Heterobranchia</taxon>
        <taxon>Euthyneura</taxon>
        <taxon>Panpulmonata</taxon>
        <taxon>Sacoglossa</taxon>
        <taxon>Placobranchoidea</taxon>
        <taxon>Plakobranchidae</taxon>
        <taxon>Elysia</taxon>
    </lineage>
</organism>
<comment type="caution">
    <text evidence="1">The sequence shown here is derived from an EMBL/GenBank/DDBJ whole genome shotgun (WGS) entry which is preliminary data.</text>
</comment>
<sequence length="88" mass="10003">MYTKKKKLPPKSFICVSVALYDRKTNETTKRPAGDQRRSLPVLADVKPACHLNRSLHEINPINNIHVLKGLLPRTTTRPTAQQNSAQW</sequence>
<dbReference type="Proteomes" id="UP000762676">
    <property type="component" value="Unassembled WGS sequence"/>
</dbReference>
<gene>
    <name evidence="1" type="ORF">ElyMa_003034200</name>
</gene>
<evidence type="ECO:0000313" key="1">
    <source>
        <dbReference type="EMBL" id="GFS09283.1"/>
    </source>
</evidence>
<dbReference type="AlphaFoldDB" id="A0AAV4II31"/>
<proteinExistence type="predicted"/>
<evidence type="ECO:0000313" key="2">
    <source>
        <dbReference type="Proteomes" id="UP000762676"/>
    </source>
</evidence>